<gene>
    <name evidence="2" type="ORF">BVC80_8793g3</name>
</gene>
<reference evidence="2 3" key="1">
    <citation type="journal article" date="2017" name="Mol. Plant">
        <title>The Genome of Medicinal Plant Macleaya cordata Provides New Insights into Benzylisoquinoline Alkaloids Metabolism.</title>
        <authorList>
            <person name="Liu X."/>
            <person name="Liu Y."/>
            <person name="Huang P."/>
            <person name="Ma Y."/>
            <person name="Qing Z."/>
            <person name="Tang Q."/>
            <person name="Cao H."/>
            <person name="Cheng P."/>
            <person name="Zheng Y."/>
            <person name="Yuan Z."/>
            <person name="Zhou Y."/>
            <person name="Liu J."/>
            <person name="Tang Z."/>
            <person name="Zhuo Y."/>
            <person name="Zhang Y."/>
            <person name="Yu L."/>
            <person name="Huang J."/>
            <person name="Yang P."/>
            <person name="Peng Q."/>
            <person name="Zhang J."/>
            <person name="Jiang W."/>
            <person name="Zhang Z."/>
            <person name="Lin K."/>
            <person name="Ro D.K."/>
            <person name="Chen X."/>
            <person name="Xiong X."/>
            <person name="Shang Y."/>
            <person name="Huang S."/>
            <person name="Zeng J."/>
        </authorList>
    </citation>
    <scope>NUCLEOTIDE SEQUENCE [LARGE SCALE GENOMIC DNA]</scope>
    <source>
        <strain evidence="3">cv. BLH2017</strain>
        <tissue evidence="2">Root</tissue>
    </source>
</reference>
<dbReference type="Proteomes" id="UP000195402">
    <property type="component" value="Unassembled WGS sequence"/>
</dbReference>
<name>A0A200PSZ8_MACCD</name>
<protein>
    <submittedName>
        <fullName evidence="2">Uncharacterized protein</fullName>
    </submittedName>
</protein>
<feature type="region of interest" description="Disordered" evidence="1">
    <location>
        <begin position="1"/>
        <end position="84"/>
    </location>
</feature>
<accession>A0A200PSZ8</accession>
<proteinExistence type="predicted"/>
<feature type="compositionally biased region" description="Low complexity" evidence="1">
    <location>
        <begin position="33"/>
        <end position="69"/>
    </location>
</feature>
<organism evidence="2 3">
    <name type="scientific">Macleaya cordata</name>
    <name type="common">Five-seeded plume-poppy</name>
    <name type="synonym">Bocconia cordata</name>
    <dbReference type="NCBI Taxonomy" id="56857"/>
    <lineage>
        <taxon>Eukaryota</taxon>
        <taxon>Viridiplantae</taxon>
        <taxon>Streptophyta</taxon>
        <taxon>Embryophyta</taxon>
        <taxon>Tracheophyta</taxon>
        <taxon>Spermatophyta</taxon>
        <taxon>Magnoliopsida</taxon>
        <taxon>Ranunculales</taxon>
        <taxon>Papaveraceae</taxon>
        <taxon>Papaveroideae</taxon>
        <taxon>Macleaya</taxon>
    </lineage>
</organism>
<keyword evidence="3" id="KW-1185">Reference proteome</keyword>
<feature type="compositionally biased region" description="Low complexity" evidence="1">
    <location>
        <begin position="1"/>
        <end position="16"/>
    </location>
</feature>
<comment type="caution">
    <text evidence="2">The sequence shown here is derived from an EMBL/GenBank/DDBJ whole genome shotgun (WGS) entry which is preliminary data.</text>
</comment>
<evidence type="ECO:0000256" key="1">
    <source>
        <dbReference type="SAM" id="MobiDB-lite"/>
    </source>
</evidence>
<evidence type="ECO:0000313" key="2">
    <source>
        <dbReference type="EMBL" id="OVA01298.1"/>
    </source>
</evidence>
<dbReference type="InParanoid" id="A0A200PSZ8"/>
<dbReference type="AlphaFoldDB" id="A0A200PSZ8"/>
<evidence type="ECO:0000313" key="3">
    <source>
        <dbReference type="Proteomes" id="UP000195402"/>
    </source>
</evidence>
<dbReference type="EMBL" id="MVGT01004138">
    <property type="protein sequence ID" value="OVA01298.1"/>
    <property type="molecule type" value="Genomic_DNA"/>
</dbReference>
<sequence>MATQRQGARFQQQNQFIGGKRQRVHGESSQGQRTTPPARAPQSPARPEGKPNQNQNRQQQQPQQPQQQQRDLRRCTNFQRCDGR</sequence>